<feature type="compositionally biased region" description="Acidic residues" evidence="1">
    <location>
        <begin position="270"/>
        <end position="290"/>
    </location>
</feature>
<dbReference type="GeneID" id="6015012"/>
<dbReference type="InterPro" id="IPR045341">
    <property type="entry name" value="DUF6532"/>
</dbReference>
<feature type="compositionally biased region" description="Acidic residues" evidence="1">
    <location>
        <begin position="155"/>
        <end position="186"/>
    </location>
</feature>
<dbReference type="EMBL" id="AACS02000004">
    <property type="protein sequence ID" value="EAU83361.2"/>
    <property type="molecule type" value="Genomic_DNA"/>
</dbReference>
<gene>
    <name evidence="3" type="ORF">CC1G_09055</name>
</gene>
<dbReference type="RefSeq" id="XP_001838427.2">
    <property type="nucleotide sequence ID" value="XM_001838375.2"/>
</dbReference>
<proteinExistence type="predicted"/>
<dbReference type="AlphaFoldDB" id="A8P2Y8"/>
<dbReference type="KEGG" id="cci:CC1G_09055"/>
<accession>A8P2Y8</accession>
<feature type="region of interest" description="Disordered" evidence="1">
    <location>
        <begin position="622"/>
        <end position="644"/>
    </location>
</feature>
<dbReference type="Pfam" id="PF20149">
    <property type="entry name" value="DUF6532"/>
    <property type="match status" value="1"/>
</dbReference>
<feature type="region of interest" description="Disordered" evidence="1">
    <location>
        <begin position="17"/>
        <end position="245"/>
    </location>
</feature>
<feature type="compositionally biased region" description="Polar residues" evidence="1">
    <location>
        <begin position="109"/>
        <end position="118"/>
    </location>
</feature>
<evidence type="ECO:0000259" key="2">
    <source>
        <dbReference type="Pfam" id="PF20149"/>
    </source>
</evidence>
<dbReference type="OMA" id="DESYATH"/>
<keyword evidence="4" id="KW-1185">Reference proteome</keyword>
<name>A8P2Y8_COPC7</name>
<dbReference type="eggNOG" id="ENOG502SUXQ">
    <property type="taxonomic scope" value="Eukaryota"/>
</dbReference>
<feature type="compositionally biased region" description="Basic and acidic residues" evidence="1">
    <location>
        <begin position="219"/>
        <end position="228"/>
    </location>
</feature>
<sequence>MPAPCASIFLPRTTRVSASNHLMANPSKKKTTAAPGQSGKKRALEPEAEHRRTRVRTNLDPSNAPAKASTRKTRSSVGTAAAKSGTHLVKPTAKSSSATSSSKPTNASQKSTAPSATSKFAKAQAKPTRRYNAVVPTSDEEDTGAGHEVLGNLYGEDDEDDEGWNGEEEEQAEEVDEYDGLDEDTLAAESVSFAEDHTRPGSAGINEEELLVDDDGDLEEGRQDDHQANKASTKRAKDRREEVPVFSTPTRRRNGEVVEHLGVASPVYPSDDEEAEEEDDLPAGEDEDVDALPAPGSRSLIPTSMSLQDKQWPVAIRLVLPDSGKRCLKLLAQRPIVKSVLTAGITAIVELCYFSRGPFISIAYGYRVPRKLLMKVAGDLAKDHPNIGYEDFAQRVSKDSEYGILVARLLMQRVANLRGNWKKVAAQKVEAVFGLHVTGRGQAKRISSLVKKEIKGLTFVYPRNASGGIVATEPFMHQCVLQVIHECIFRKTGKQSTAQKYDDKFRKVDFVKDDNTLTRKVVTDAMVCFAATVVHAALDDWAHGHRISTNFNADTYEDVFHTMMEVVDTVRKVRNGAAYNTLMARIYTECSKGTPSASAASVEEAVARIDLDNMPTDITLFECNDDEGEDEDVGEQAETSSATA</sequence>
<dbReference type="Proteomes" id="UP000001861">
    <property type="component" value="Unassembled WGS sequence"/>
</dbReference>
<dbReference type="HOGENOM" id="CLU_473272_0_0_1"/>
<feature type="compositionally biased region" description="Low complexity" evidence="1">
    <location>
        <begin position="90"/>
        <end position="108"/>
    </location>
</feature>
<dbReference type="InParanoid" id="A8P2Y8"/>
<feature type="region of interest" description="Disordered" evidence="1">
    <location>
        <begin position="263"/>
        <end position="303"/>
    </location>
</feature>
<dbReference type="OrthoDB" id="3225557at2759"/>
<protein>
    <recommendedName>
        <fullName evidence="2">DUF6532 domain-containing protein</fullName>
    </recommendedName>
</protein>
<feature type="domain" description="DUF6532" evidence="2">
    <location>
        <begin position="399"/>
        <end position="568"/>
    </location>
</feature>
<feature type="compositionally biased region" description="Acidic residues" evidence="1">
    <location>
        <begin position="623"/>
        <end position="635"/>
    </location>
</feature>
<feature type="compositionally biased region" description="Acidic residues" evidence="1">
    <location>
        <begin position="206"/>
        <end position="218"/>
    </location>
</feature>
<comment type="caution">
    <text evidence="3">The sequence shown here is derived from an EMBL/GenBank/DDBJ whole genome shotgun (WGS) entry which is preliminary data.</text>
</comment>
<dbReference type="VEuPathDB" id="FungiDB:CC1G_09055"/>
<evidence type="ECO:0000313" key="3">
    <source>
        <dbReference type="EMBL" id="EAU83361.2"/>
    </source>
</evidence>
<organism evidence="3 4">
    <name type="scientific">Coprinopsis cinerea (strain Okayama-7 / 130 / ATCC MYA-4618 / FGSC 9003)</name>
    <name type="common">Inky cap fungus</name>
    <name type="synonym">Hormographiella aspergillata</name>
    <dbReference type="NCBI Taxonomy" id="240176"/>
    <lineage>
        <taxon>Eukaryota</taxon>
        <taxon>Fungi</taxon>
        <taxon>Dikarya</taxon>
        <taxon>Basidiomycota</taxon>
        <taxon>Agaricomycotina</taxon>
        <taxon>Agaricomycetes</taxon>
        <taxon>Agaricomycetidae</taxon>
        <taxon>Agaricales</taxon>
        <taxon>Agaricineae</taxon>
        <taxon>Psathyrellaceae</taxon>
        <taxon>Coprinopsis</taxon>
    </lineage>
</organism>
<reference evidence="3 4" key="1">
    <citation type="journal article" date="2010" name="Proc. Natl. Acad. Sci. U.S.A.">
        <title>Insights into evolution of multicellular fungi from the assembled chromosomes of the mushroom Coprinopsis cinerea (Coprinus cinereus).</title>
        <authorList>
            <person name="Stajich J.E."/>
            <person name="Wilke S.K."/>
            <person name="Ahren D."/>
            <person name="Au C.H."/>
            <person name="Birren B.W."/>
            <person name="Borodovsky M."/>
            <person name="Burns C."/>
            <person name="Canback B."/>
            <person name="Casselton L.A."/>
            <person name="Cheng C.K."/>
            <person name="Deng J."/>
            <person name="Dietrich F.S."/>
            <person name="Fargo D.C."/>
            <person name="Farman M.L."/>
            <person name="Gathman A.C."/>
            <person name="Goldberg J."/>
            <person name="Guigo R."/>
            <person name="Hoegger P.J."/>
            <person name="Hooker J.B."/>
            <person name="Huggins A."/>
            <person name="James T.Y."/>
            <person name="Kamada T."/>
            <person name="Kilaru S."/>
            <person name="Kodira C."/>
            <person name="Kues U."/>
            <person name="Kupfer D."/>
            <person name="Kwan H.S."/>
            <person name="Lomsadze A."/>
            <person name="Li W."/>
            <person name="Lilly W.W."/>
            <person name="Ma L.J."/>
            <person name="Mackey A.J."/>
            <person name="Manning G."/>
            <person name="Martin F."/>
            <person name="Muraguchi H."/>
            <person name="Natvig D.O."/>
            <person name="Palmerini H."/>
            <person name="Ramesh M.A."/>
            <person name="Rehmeyer C.J."/>
            <person name="Roe B.A."/>
            <person name="Shenoy N."/>
            <person name="Stanke M."/>
            <person name="Ter-Hovhannisyan V."/>
            <person name="Tunlid A."/>
            <person name="Velagapudi R."/>
            <person name="Vision T.J."/>
            <person name="Zeng Q."/>
            <person name="Zolan M.E."/>
            <person name="Pukkila P.J."/>
        </authorList>
    </citation>
    <scope>NUCLEOTIDE SEQUENCE [LARGE SCALE GENOMIC DNA]</scope>
    <source>
        <strain evidence="4">Okayama-7 / 130 / ATCC MYA-4618 / FGSC 9003</strain>
    </source>
</reference>
<evidence type="ECO:0000313" key="4">
    <source>
        <dbReference type="Proteomes" id="UP000001861"/>
    </source>
</evidence>
<evidence type="ECO:0000256" key="1">
    <source>
        <dbReference type="SAM" id="MobiDB-lite"/>
    </source>
</evidence>